<dbReference type="AlphaFoldDB" id="A0A225MM39"/>
<dbReference type="Pfam" id="PF03466">
    <property type="entry name" value="LysR_substrate"/>
    <property type="match status" value="1"/>
</dbReference>
<dbReference type="SUPFAM" id="SSF53850">
    <property type="entry name" value="Periplasmic binding protein-like II"/>
    <property type="match status" value="1"/>
</dbReference>
<evidence type="ECO:0000256" key="4">
    <source>
        <dbReference type="ARBA" id="ARBA00023163"/>
    </source>
</evidence>
<dbReference type="PANTHER" id="PTHR30346">
    <property type="entry name" value="TRANSCRIPTIONAL DUAL REGULATOR HCAR-RELATED"/>
    <property type="match status" value="1"/>
</dbReference>
<dbReference type="EMBL" id="NJIH01000005">
    <property type="protein sequence ID" value="OWT60581.1"/>
    <property type="molecule type" value="Genomic_DNA"/>
</dbReference>
<dbReference type="InterPro" id="IPR036388">
    <property type="entry name" value="WH-like_DNA-bd_sf"/>
</dbReference>
<keyword evidence="7" id="KW-1185">Reference proteome</keyword>
<evidence type="ECO:0000313" key="7">
    <source>
        <dbReference type="Proteomes" id="UP000214603"/>
    </source>
</evidence>
<keyword evidence="3" id="KW-0238">DNA-binding</keyword>
<comment type="similarity">
    <text evidence="1">Belongs to the LysR transcriptional regulatory family.</text>
</comment>
<dbReference type="Gene3D" id="1.10.10.10">
    <property type="entry name" value="Winged helix-like DNA-binding domain superfamily/Winged helix DNA-binding domain"/>
    <property type="match status" value="1"/>
</dbReference>
<evidence type="ECO:0000256" key="3">
    <source>
        <dbReference type="ARBA" id="ARBA00023125"/>
    </source>
</evidence>
<comment type="caution">
    <text evidence="6">The sequence shown here is derived from an EMBL/GenBank/DDBJ whole genome shotgun (WGS) entry which is preliminary data.</text>
</comment>
<evidence type="ECO:0000313" key="6">
    <source>
        <dbReference type="EMBL" id="OWT60581.1"/>
    </source>
</evidence>
<dbReference type="GO" id="GO:0003700">
    <property type="term" value="F:DNA-binding transcription factor activity"/>
    <property type="evidence" value="ECO:0007669"/>
    <property type="project" value="InterPro"/>
</dbReference>
<keyword evidence="4" id="KW-0804">Transcription</keyword>
<dbReference type="SUPFAM" id="SSF46785">
    <property type="entry name" value="Winged helix' DNA-binding domain"/>
    <property type="match status" value="1"/>
</dbReference>
<sequence length="304" mass="34161">MDDLDPRLLRYFVVVAEELSFSRAALRLHISQPPLSYAIKQLEDTLGARLLERTSRRVELTAAGRALYREAQFLLRRHADVRKLVQRIDAGLHGQIKIGFVGSMLYRRLPEVLKLFQHHYPDIEHVLLELNSAEQIELVERGGLDLGFIHANPVQPPLRALDLVSEPFAICLPATHPLAAKRRLRLQQLAEDDFIFFSRAFSPYYYETLLSMCLQAGFYPKVKNEARHWLSVASLVSQGLGVSIVPQCLSRSGMAGLRFLPFDHGQLSVCSLIWSEQAASHIHARHIELVRNVYGLAGAGGPAG</sequence>
<dbReference type="Proteomes" id="UP000214603">
    <property type="component" value="Unassembled WGS sequence"/>
</dbReference>
<keyword evidence="2" id="KW-0805">Transcription regulation</keyword>
<dbReference type="InterPro" id="IPR005119">
    <property type="entry name" value="LysR_subst-bd"/>
</dbReference>
<dbReference type="GO" id="GO:0003677">
    <property type="term" value="F:DNA binding"/>
    <property type="evidence" value="ECO:0007669"/>
    <property type="project" value="UniProtKB-KW"/>
</dbReference>
<dbReference type="FunFam" id="1.10.10.10:FF:000001">
    <property type="entry name" value="LysR family transcriptional regulator"/>
    <property type="match status" value="1"/>
</dbReference>
<proteinExistence type="inferred from homology"/>
<dbReference type="InterPro" id="IPR036390">
    <property type="entry name" value="WH_DNA-bd_sf"/>
</dbReference>
<feature type="domain" description="HTH lysR-type" evidence="5">
    <location>
        <begin position="4"/>
        <end position="61"/>
    </location>
</feature>
<dbReference type="PRINTS" id="PR00039">
    <property type="entry name" value="HTHLYSR"/>
</dbReference>
<dbReference type="PANTHER" id="PTHR30346:SF0">
    <property type="entry name" value="HCA OPERON TRANSCRIPTIONAL ACTIVATOR HCAR"/>
    <property type="match status" value="1"/>
</dbReference>
<dbReference type="OrthoDB" id="9157176at2"/>
<dbReference type="InterPro" id="IPR000847">
    <property type="entry name" value="LysR_HTH_N"/>
</dbReference>
<dbReference type="RefSeq" id="WP_088603281.1">
    <property type="nucleotide sequence ID" value="NZ_NJIH01000005.1"/>
</dbReference>
<protein>
    <submittedName>
        <fullName evidence="6">LysR family transcriptional regulator</fullName>
    </submittedName>
</protein>
<evidence type="ECO:0000256" key="2">
    <source>
        <dbReference type="ARBA" id="ARBA00023015"/>
    </source>
</evidence>
<reference evidence="7" key="1">
    <citation type="submission" date="2017-06" db="EMBL/GenBank/DDBJ databases">
        <title>Herbaspirillum phytohormonus sp. nov., isolated from the root nodule of Robinia pseudoacacia in lead-zinc mine.</title>
        <authorList>
            <person name="Fan M."/>
            <person name="Lin Y."/>
        </authorList>
    </citation>
    <scope>NUCLEOTIDE SEQUENCE [LARGE SCALE GENOMIC DNA]</scope>
    <source>
        <strain evidence="7">SC-089</strain>
    </source>
</reference>
<evidence type="ECO:0000256" key="1">
    <source>
        <dbReference type="ARBA" id="ARBA00009437"/>
    </source>
</evidence>
<gene>
    <name evidence="6" type="ORF">CEY11_10135</name>
</gene>
<name>A0A225MM39_9BURK</name>
<accession>A0A225MM39</accession>
<dbReference type="PROSITE" id="PS50931">
    <property type="entry name" value="HTH_LYSR"/>
    <property type="match status" value="1"/>
</dbReference>
<evidence type="ECO:0000259" key="5">
    <source>
        <dbReference type="PROSITE" id="PS50931"/>
    </source>
</evidence>
<dbReference type="Gene3D" id="3.40.190.10">
    <property type="entry name" value="Periplasmic binding protein-like II"/>
    <property type="match status" value="2"/>
</dbReference>
<dbReference type="Pfam" id="PF00126">
    <property type="entry name" value="HTH_1"/>
    <property type="match status" value="1"/>
</dbReference>
<organism evidence="6 7">
    <name type="scientific">Candidimonas nitroreducens</name>
    <dbReference type="NCBI Taxonomy" id="683354"/>
    <lineage>
        <taxon>Bacteria</taxon>
        <taxon>Pseudomonadati</taxon>
        <taxon>Pseudomonadota</taxon>
        <taxon>Betaproteobacteria</taxon>
        <taxon>Burkholderiales</taxon>
        <taxon>Alcaligenaceae</taxon>
        <taxon>Candidimonas</taxon>
    </lineage>
</organism>
<dbReference type="GO" id="GO:0032993">
    <property type="term" value="C:protein-DNA complex"/>
    <property type="evidence" value="ECO:0007669"/>
    <property type="project" value="TreeGrafter"/>
</dbReference>